<organism evidence="10 11">
    <name type="scientific">Naja naja</name>
    <name type="common">Indian cobra</name>
    <dbReference type="NCBI Taxonomy" id="35670"/>
    <lineage>
        <taxon>Eukaryota</taxon>
        <taxon>Metazoa</taxon>
        <taxon>Chordata</taxon>
        <taxon>Craniata</taxon>
        <taxon>Vertebrata</taxon>
        <taxon>Euteleostomi</taxon>
        <taxon>Lepidosauria</taxon>
        <taxon>Squamata</taxon>
        <taxon>Bifurcata</taxon>
        <taxon>Unidentata</taxon>
        <taxon>Episquamata</taxon>
        <taxon>Toxicofera</taxon>
        <taxon>Serpentes</taxon>
        <taxon>Colubroidea</taxon>
        <taxon>Elapidae</taxon>
        <taxon>Elapinae</taxon>
        <taxon>Naja</taxon>
    </lineage>
</organism>
<evidence type="ECO:0000259" key="9">
    <source>
        <dbReference type="PROSITE" id="PS50011"/>
    </source>
</evidence>
<keyword evidence="4" id="KW-0547">Nucleotide-binding</keyword>
<gene>
    <name evidence="10" type="primary">MELK</name>
</gene>
<sequence>MYCPGGELFDYIIAKDRLAEDEARIFFRQIVAAIAYVHSQGYAHRDLKPENLLIDAEHNLKLIDFGLCAKPRGGLDYHLNTCCGSPAYAAPELIQGKAYIGSEVLDGATYILKCKCMPLSKTMADRCFYLVLCMLALSCDGMHGW</sequence>
<evidence type="ECO:0000256" key="7">
    <source>
        <dbReference type="ARBA" id="ARBA00047899"/>
    </source>
</evidence>
<evidence type="ECO:0000313" key="10">
    <source>
        <dbReference type="Ensembl" id="ENSNNAP00000024387.1"/>
    </source>
</evidence>
<keyword evidence="6" id="KW-0067">ATP-binding</keyword>
<dbReference type="GO" id="GO:0005524">
    <property type="term" value="F:ATP binding"/>
    <property type="evidence" value="ECO:0007669"/>
    <property type="project" value="UniProtKB-KW"/>
</dbReference>
<dbReference type="OrthoDB" id="193931at2759"/>
<reference evidence="10" key="2">
    <citation type="submission" date="2025-09" db="UniProtKB">
        <authorList>
            <consortium name="Ensembl"/>
        </authorList>
    </citation>
    <scope>IDENTIFICATION</scope>
</reference>
<dbReference type="FunFam" id="1.10.510.10:FF:000571">
    <property type="entry name" value="Maternal embryonic leucine zipper kinase"/>
    <property type="match status" value="1"/>
</dbReference>
<dbReference type="Proteomes" id="UP000694559">
    <property type="component" value="Unplaced"/>
</dbReference>
<dbReference type="PROSITE" id="PS50011">
    <property type="entry name" value="PROTEIN_KINASE_DOM"/>
    <property type="match status" value="1"/>
</dbReference>
<dbReference type="GO" id="GO:0035556">
    <property type="term" value="P:intracellular signal transduction"/>
    <property type="evidence" value="ECO:0007669"/>
    <property type="project" value="TreeGrafter"/>
</dbReference>
<dbReference type="PANTHER" id="PTHR24346:SF30">
    <property type="entry name" value="MATERNAL EMBRYONIC LEUCINE ZIPPER KINASE"/>
    <property type="match status" value="1"/>
</dbReference>
<dbReference type="SUPFAM" id="SSF56112">
    <property type="entry name" value="Protein kinase-like (PK-like)"/>
    <property type="match status" value="1"/>
</dbReference>
<dbReference type="InterPro" id="IPR008271">
    <property type="entry name" value="Ser/Thr_kinase_AS"/>
</dbReference>
<dbReference type="InterPro" id="IPR000719">
    <property type="entry name" value="Prot_kinase_dom"/>
</dbReference>
<evidence type="ECO:0000256" key="4">
    <source>
        <dbReference type="ARBA" id="ARBA00022741"/>
    </source>
</evidence>
<evidence type="ECO:0000256" key="2">
    <source>
        <dbReference type="ARBA" id="ARBA00022527"/>
    </source>
</evidence>
<evidence type="ECO:0000256" key="6">
    <source>
        <dbReference type="ARBA" id="ARBA00022840"/>
    </source>
</evidence>
<dbReference type="InterPro" id="IPR011009">
    <property type="entry name" value="Kinase-like_dom_sf"/>
</dbReference>
<dbReference type="GeneTree" id="ENSGT00940000154889"/>
<accession>A0A8C6Y4W5</accession>
<proteinExistence type="predicted"/>
<dbReference type="Ensembl" id="ENSNNAT00000025564.1">
    <property type="protein sequence ID" value="ENSNNAP00000024387.1"/>
    <property type="gene ID" value="ENSNNAG00000015973.1"/>
</dbReference>
<evidence type="ECO:0000256" key="1">
    <source>
        <dbReference type="ARBA" id="ARBA00012513"/>
    </source>
</evidence>
<dbReference type="GO" id="GO:0005737">
    <property type="term" value="C:cytoplasm"/>
    <property type="evidence" value="ECO:0007669"/>
    <property type="project" value="TreeGrafter"/>
</dbReference>
<reference evidence="10" key="1">
    <citation type="submission" date="2025-08" db="UniProtKB">
        <authorList>
            <consortium name="Ensembl"/>
        </authorList>
    </citation>
    <scope>IDENTIFICATION</scope>
</reference>
<dbReference type="Pfam" id="PF00069">
    <property type="entry name" value="Pkinase"/>
    <property type="match status" value="1"/>
</dbReference>
<dbReference type="PANTHER" id="PTHR24346">
    <property type="entry name" value="MAP/MICROTUBULE AFFINITY-REGULATING KINASE"/>
    <property type="match status" value="1"/>
</dbReference>
<dbReference type="EC" id="2.7.11.1" evidence="1"/>
<keyword evidence="11" id="KW-1185">Reference proteome</keyword>
<name>A0A8C6Y4W5_NAJNA</name>
<evidence type="ECO:0000256" key="5">
    <source>
        <dbReference type="ARBA" id="ARBA00022777"/>
    </source>
</evidence>
<dbReference type="PROSITE" id="PS00108">
    <property type="entry name" value="PROTEIN_KINASE_ST"/>
    <property type="match status" value="1"/>
</dbReference>
<comment type="catalytic activity">
    <reaction evidence="7">
        <text>L-threonyl-[protein] + ATP = O-phospho-L-threonyl-[protein] + ADP + H(+)</text>
        <dbReference type="Rhea" id="RHEA:46608"/>
        <dbReference type="Rhea" id="RHEA-COMP:11060"/>
        <dbReference type="Rhea" id="RHEA-COMP:11605"/>
        <dbReference type="ChEBI" id="CHEBI:15378"/>
        <dbReference type="ChEBI" id="CHEBI:30013"/>
        <dbReference type="ChEBI" id="CHEBI:30616"/>
        <dbReference type="ChEBI" id="CHEBI:61977"/>
        <dbReference type="ChEBI" id="CHEBI:456216"/>
        <dbReference type="EC" id="2.7.11.1"/>
    </reaction>
</comment>
<comment type="catalytic activity">
    <reaction evidence="8">
        <text>L-seryl-[protein] + ATP = O-phospho-L-seryl-[protein] + ADP + H(+)</text>
        <dbReference type="Rhea" id="RHEA:17989"/>
        <dbReference type="Rhea" id="RHEA-COMP:9863"/>
        <dbReference type="Rhea" id="RHEA-COMP:11604"/>
        <dbReference type="ChEBI" id="CHEBI:15378"/>
        <dbReference type="ChEBI" id="CHEBI:29999"/>
        <dbReference type="ChEBI" id="CHEBI:30616"/>
        <dbReference type="ChEBI" id="CHEBI:83421"/>
        <dbReference type="ChEBI" id="CHEBI:456216"/>
        <dbReference type="EC" id="2.7.11.1"/>
    </reaction>
</comment>
<evidence type="ECO:0000313" key="11">
    <source>
        <dbReference type="Proteomes" id="UP000694559"/>
    </source>
</evidence>
<dbReference type="AlphaFoldDB" id="A0A8C6Y4W5"/>
<keyword evidence="2" id="KW-0723">Serine/threonine-protein kinase</keyword>
<keyword evidence="5" id="KW-0418">Kinase</keyword>
<protein>
    <recommendedName>
        <fullName evidence="1">non-specific serine/threonine protein kinase</fullName>
        <ecNumber evidence="1">2.7.11.1</ecNumber>
    </recommendedName>
</protein>
<dbReference type="SMART" id="SM00220">
    <property type="entry name" value="S_TKc"/>
    <property type="match status" value="1"/>
</dbReference>
<dbReference type="Gene3D" id="1.10.510.10">
    <property type="entry name" value="Transferase(Phosphotransferase) domain 1"/>
    <property type="match status" value="1"/>
</dbReference>
<dbReference type="GO" id="GO:0004674">
    <property type="term" value="F:protein serine/threonine kinase activity"/>
    <property type="evidence" value="ECO:0007669"/>
    <property type="project" value="UniProtKB-KW"/>
</dbReference>
<feature type="domain" description="Protein kinase" evidence="9">
    <location>
        <begin position="1"/>
        <end position="145"/>
    </location>
</feature>
<evidence type="ECO:0000256" key="8">
    <source>
        <dbReference type="ARBA" id="ARBA00048679"/>
    </source>
</evidence>
<keyword evidence="3" id="KW-0808">Transferase</keyword>
<evidence type="ECO:0000256" key="3">
    <source>
        <dbReference type="ARBA" id="ARBA00022679"/>
    </source>
</evidence>